<sequence>MDTKLAVENGGRQDTWSANEKGLEIDLEHVLFANALSKRKRFPLRLILRLPLSWISWAKRLLQYLVGQSRKRSPVTIQLESSPVPFVHRPKATAFRLQAARSRREPEGKADDKISREAVSSHDVQPGGDSRAVVSVKVIFESGDKAAEILGTGFAIDLSTVAVAGHLVAPDDPNYGRALQVIVQAGEPGNGAETRRGEYVAVHSNWISNQSEEHDIAFIRLVNPFKDLKPIKCEALQKPVADNKNTDACVYGYTHCNEIGVPSHINSSKLWKSRAPYTFSDDGFVLHKGDTDRGTSGGPVILVDKGVAFAIHTGFSISDSVNFAVPFDFDNHNPTMFREVLEYMAQRDRPGGRCDPAVEAGKDEHVRMVARSLDGIFTTYTWDGREISAE</sequence>
<feature type="domain" description="Peptidase S1" evidence="3">
    <location>
        <begin position="136"/>
        <end position="311"/>
    </location>
</feature>
<dbReference type="GO" id="GO:0004252">
    <property type="term" value="F:serine-type endopeptidase activity"/>
    <property type="evidence" value="ECO:0007669"/>
    <property type="project" value="InterPro"/>
</dbReference>
<evidence type="ECO:0000256" key="2">
    <source>
        <dbReference type="SAM" id="MobiDB-lite"/>
    </source>
</evidence>
<proteinExistence type="predicted"/>
<dbReference type="EMBL" id="JAULSN010000005">
    <property type="protein sequence ID" value="KAK3371141.1"/>
    <property type="molecule type" value="Genomic_DNA"/>
</dbReference>
<feature type="region of interest" description="Disordered" evidence="2">
    <location>
        <begin position="97"/>
        <end position="126"/>
    </location>
</feature>
<gene>
    <name evidence="4" type="ORF">B0T24DRAFT_305660</name>
</gene>
<dbReference type="AlphaFoldDB" id="A0AAE0N570"/>
<dbReference type="PANTHER" id="PTHR15462:SF8">
    <property type="entry name" value="SERINE PROTEASE"/>
    <property type="match status" value="1"/>
</dbReference>
<dbReference type="InterPro" id="IPR001254">
    <property type="entry name" value="Trypsin_dom"/>
</dbReference>
<name>A0AAE0N570_9PEZI</name>
<evidence type="ECO:0000313" key="5">
    <source>
        <dbReference type="Proteomes" id="UP001287356"/>
    </source>
</evidence>
<comment type="caution">
    <text evidence="4">The sequence shown here is derived from an EMBL/GenBank/DDBJ whole genome shotgun (WGS) entry which is preliminary data.</text>
</comment>
<dbReference type="InterPro" id="IPR050966">
    <property type="entry name" value="Glutamyl_endopeptidase"/>
</dbReference>
<accession>A0AAE0N570</accession>
<evidence type="ECO:0000313" key="4">
    <source>
        <dbReference type="EMBL" id="KAK3371141.1"/>
    </source>
</evidence>
<evidence type="ECO:0000256" key="1">
    <source>
        <dbReference type="ARBA" id="ARBA00022729"/>
    </source>
</evidence>
<keyword evidence="5" id="KW-1185">Reference proteome</keyword>
<organism evidence="4 5">
    <name type="scientific">Lasiosphaeria ovina</name>
    <dbReference type="NCBI Taxonomy" id="92902"/>
    <lineage>
        <taxon>Eukaryota</taxon>
        <taxon>Fungi</taxon>
        <taxon>Dikarya</taxon>
        <taxon>Ascomycota</taxon>
        <taxon>Pezizomycotina</taxon>
        <taxon>Sordariomycetes</taxon>
        <taxon>Sordariomycetidae</taxon>
        <taxon>Sordariales</taxon>
        <taxon>Lasiosphaeriaceae</taxon>
        <taxon>Lasiosphaeria</taxon>
    </lineage>
</organism>
<keyword evidence="1" id="KW-0732">Signal</keyword>
<dbReference type="Pfam" id="PF00089">
    <property type="entry name" value="Trypsin"/>
    <property type="match status" value="1"/>
</dbReference>
<dbReference type="SUPFAM" id="SSF50494">
    <property type="entry name" value="Trypsin-like serine proteases"/>
    <property type="match status" value="1"/>
</dbReference>
<dbReference type="InterPro" id="IPR043504">
    <property type="entry name" value="Peptidase_S1_PA_chymotrypsin"/>
</dbReference>
<feature type="compositionally biased region" description="Basic and acidic residues" evidence="2">
    <location>
        <begin position="102"/>
        <end position="120"/>
    </location>
</feature>
<dbReference type="Gene3D" id="2.40.10.10">
    <property type="entry name" value="Trypsin-like serine proteases"/>
    <property type="match status" value="2"/>
</dbReference>
<protein>
    <recommendedName>
        <fullName evidence="3">Peptidase S1 domain-containing protein</fullName>
    </recommendedName>
</protein>
<reference evidence="4" key="1">
    <citation type="journal article" date="2023" name="Mol. Phylogenet. Evol.">
        <title>Genome-scale phylogeny and comparative genomics of the fungal order Sordariales.</title>
        <authorList>
            <person name="Hensen N."/>
            <person name="Bonometti L."/>
            <person name="Westerberg I."/>
            <person name="Brannstrom I.O."/>
            <person name="Guillou S."/>
            <person name="Cros-Aarteil S."/>
            <person name="Calhoun S."/>
            <person name="Haridas S."/>
            <person name="Kuo A."/>
            <person name="Mondo S."/>
            <person name="Pangilinan J."/>
            <person name="Riley R."/>
            <person name="LaButti K."/>
            <person name="Andreopoulos B."/>
            <person name="Lipzen A."/>
            <person name="Chen C."/>
            <person name="Yan M."/>
            <person name="Daum C."/>
            <person name="Ng V."/>
            <person name="Clum A."/>
            <person name="Steindorff A."/>
            <person name="Ohm R.A."/>
            <person name="Martin F."/>
            <person name="Silar P."/>
            <person name="Natvig D.O."/>
            <person name="Lalanne C."/>
            <person name="Gautier V."/>
            <person name="Ament-Velasquez S.L."/>
            <person name="Kruys A."/>
            <person name="Hutchinson M.I."/>
            <person name="Powell A.J."/>
            <person name="Barry K."/>
            <person name="Miller A.N."/>
            <person name="Grigoriev I.V."/>
            <person name="Debuchy R."/>
            <person name="Gladieux P."/>
            <person name="Hiltunen Thoren M."/>
            <person name="Johannesson H."/>
        </authorList>
    </citation>
    <scope>NUCLEOTIDE SEQUENCE</scope>
    <source>
        <strain evidence="4">CBS 958.72</strain>
    </source>
</reference>
<dbReference type="InterPro" id="IPR009003">
    <property type="entry name" value="Peptidase_S1_PA"/>
</dbReference>
<reference evidence="4" key="2">
    <citation type="submission" date="2023-06" db="EMBL/GenBank/DDBJ databases">
        <authorList>
            <consortium name="Lawrence Berkeley National Laboratory"/>
            <person name="Haridas S."/>
            <person name="Hensen N."/>
            <person name="Bonometti L."/>
            <person name="Westerberg I."/>
            <person name="Brannstrom I.O."/>
            <person name="Guillou S."/>
            <person name="Cros-Aarteil S."/>
            <person name="Calhoun S."/>
            <person name="Kuo A."/>
            <person name="Mondo S."/>
            <person name="Pangilinan J."/>
            <person name="Riley R."/>
            <person name="Labutti K."/>
            <person name="Andreopoulos B."/>
            <person name="Lipzen A."/>
            <person name="Chen C."/>
            <person name="Yanf M."/>
            <person name="Daum C."/>
            <person name="Ng V."/>
            <person name="Clum A."/>
            <person name="Steindorff A."/>
            <person name="Ohm R."/>
            <person name="Martin F."/>
            <person name="Silar P."/>
            <person name="Natvig D."/>
            <person name="Lalanne C."/>
            <person name="Gautier V."/>
            <person name="Ament-Velasquez S.L."/>
            <person name="Kruys A."/>
            <person name="Hutchinson M.I."/>
            <person name="Powell A.J."/>
            <person name="Barry K."/>
            <person name="Miller A.N."/>
            <person name="Grigoriev I.V."/>
            <person name="Debuchy R."/>
            <person name="Gladieux P."/>
            <person name="Thoren M.H."/>
            <person name="Johannesson H."/>
        </authorList>
    </citation>
    <scope>NUCLEOTIDE SEQUENCE</scope>
    <source>
        <strain evidence="4">CBS 958.72</strain>
    </source>
</reference>
<dbReference type="GO" id="GO:0006508">
    <property type="term" value="P:proteolysis"/>
    <property type="evidence" value="ECO:0007669"/>
    <property type="project" value="InterPro"/>
</dbReference>
<evidence type="ECO:0000259" key="3">
    <source>
        <dbReference type="Pfam" id="PF00089"/>
    </source>
</evidence>
<dbReference type="Proteomes" id="UP001287356">
    <property type="component" value="Unassembled WGS sequence"/>
</dbReference>
<dbReference type="PANTHER" id="PTHR15462">
    <property type="entry name" value="SERINE PROTEASE"/>
    <property type="match status" value="1"/>
</dbReference>